<accession>A0A5C3Q7P9</accession>
<feature type="compositionally biased region" description="Basic residues" evidence="1">
    <location>
        <begin position="1228"/>
        <end position="1250"/>
    </location>
</feature>
<protein>
    <submittedName>
        <fullName evidence="2">Uncharacterized protein</fullName>
    </submittedName>
</protein>
<feature type="compositionally biased region" description="Polar residues" evidence="1">
    <location>
        <begin position="345"/>
        <end position="354"/>
    </location>
</feature>
<feature type="compositionally biased region" description="Polar residues" evidence="1">
    <location>
        <begin position="934"/>
        <end position="947"/>
    </location>
</feature>
<feature type="region of interest" description="Disordered" evidence="1">
    <location>
        <begin position="651"/>
        <end position="826"/>
    </location>
</feature>
<dbReference type="GO" id="GO:0005886">
    <property type="term" value="C:plasma membrane"/>
    <property type="evidence" value="ECO:0007669"/>
    <property type="project" value="TreeGrafter"/>
</dbReference>
<feature type="compositionally biased region" description="Polar residues" evidence="1">
    <location>
        <begin position="369"/>
        <end position="382"/>
    </location>
</feature>
<sequence>MVHRPSDSRLLTNLLSHEKDYSKQLGSLLDSSQSSLASFSAYASSSAPGVAQAILAVAGSFAGSDEALRRYGDAVEEWRGMLKDLKDLEEEVGSVMRDREILVTRLIKVSKSQKPTRESLLIPSSHQYQFPSSSMSSSSISINSSGGGTNAKLTNAQSELQACEAQLALKERELDTKRTSVVRVGLSVRCRAMVETGWIWGEMGKEGLRVLEGLQDAGGSPNTEHFPPGFKPLPDPIRNGHGHGGAPSSDLSSVAPSQSASQIAVPLSPPTHSQHINRDVPHLHLDPPHAISDYALFPSHTLARRITEEDFNAQDDEGGGSSEEEEEGEAGRHVEAFDNPRYRNNAKNDSPASSQKKEKDVPRSAFALRQQTQHTQTQSDIGPSTSYSPTSPTFPNRGSPTNAKGQPTNPRGRKDSSSGFFGSLRGLFGKKDAANTILVDGETSGYQRAHGKKWETRTDRNVKHLARGGGGGGGDSDGERAGMGMGMMAVPVVMPAAPSSAINMGESPGKKRLRKTAQRSSSGPVPTTAAKKHQSLPPPPLLTSTKLPLEGEEMDGREKAAEWLGSQHRSEEASLADPNAHVGTHRNASINEAGWTSDGTGTGAGTVKRRRSTKSNKSGTGAGAGAGKNARRSQDSSGVVTLVVDGATDHVVPISRNTSMSASITPSASVSRTGSASRGTGGANLSRNTSLRSTGSAPPPLTSASATASIKKGTTARRAMSEYGDDEHGDASSRHAKSVGGGGEGKRKTHGRSATVSHPSRAGEGKESLMSIVEGVARQNRDSWKPSGEDGLVLPSSRSAPVVGSAFPAKTNTGSKRAPTTTAIATRPSLLGELKAPASVIGDQRVVQGLPPPTYHHPTTTTTYRPKKSLEPLPVADPPVAGPSSKPMDGGTVRHEPGAVKMPLRSALRTPSPMPTTSGSAGLVSPVVRAVPEPQSSSHLHPSQISLPMSPPPTQPREIPLPMSPPPPPQAFSPPPQAASRSVSPPQAGPQTTDAGLLSSQPSPSASQLNGDVKGKGRAVESSPEQEDEDEDDTASIASYETVREDVYESPDEGDGDGTRTSQYYDAPNLTPTTSNANLPESTNSHADPDPATLIRAPTPQKPPALPMKDTLARLTSADVRRSGSDVSNSSGSTAIAAGRSDQPVVENGDHQNGSGGVRRRKSVRVSLQPTFSPTPPALDDDTDEERYAPWAGAAAAPSRPRANGAGQGVESSMWEDSSEEDEEYSRARKLLSRVTRHSGKKGRSNGHAS</sequence>
<feature type="compositionally biased region" description="Polar residues" evidence="1">
    <location>
        <begin position="1059"/>
        <end position="1086"/>
    </location>
</feature>
<dbReference type="InterPro" id="IPR027267">
    <property type="entry name" value="AH/BAR_dom_sf"/>
</dbReference>
<dbReference type="GO" id="GO:0070941">
    <property type="term" value="P:eisosome assembly"/>
    <property type="evidence" value="ECO:0007669"/>
    <property type="project" value="TreeGrafter"/>
</dbReference>
<dbReference type="Proteomes" id="UP000305067">
    <property type="component" value="Unassembled WGS sequence"/>
</dbReference>
<keyword evidence="3" id="KW-1185">Reference proteome</keyword>
<evidence type="ECO:0000313" key="2">
    <source>
        <dbReference type="EMBL" id="TFK98095.1"/>
    </source>
</evidence>
<dbReference type="GO" id="GO:0008289">
    <property type="term" value="F:lipid binding"/>
    <property type="evidence" value="ECO:0007669"/>
    <property type="project" value="TreeGrafter"/>
</dbReference>
<organism evidence="2 3">
    <name type="scientific">Pterulicium gracile</name>
    <dbReference type="NCBI Taxonomy" id="1884261"/>
    <lineage>
        <taxon>Eukaryota</taxon>
        <taxon>Fungi</taxon>
        <taxon>Dikarya</taxon>
        <taxon>Basidiomycota</taxon>
        <taxon>Agaricomycotina</taxon>
        <taxon>Agaricomycetes</taxon>
        <taxon>Agaricomycetidae</taxon>
        <taxon>Agaricales</taxon>
        <taxon>Pleurotineae</taxon>
        <taxon>Pterulaceae</taxon>
        <taxon>Pterulicium</taxon>
    </lineage>
</organism>
<feature type="compositionally biased region" description="Low complexity" evidence="1">
    <location>
        <begin position="817"/>
        <end position="826"/>
    </location>
</feature>
<proteinExistence type="predicted"/>
<name>A0A5C3Q7P9_9AGAR</name>
<feature type="region of interest" description="Disordered" evidence="1">
    <location>
        <begin position="504"/>
        <end position="637"/>
    </location>
</feature>
<dbReference type="STRING" id="1884261.A0A5C3Q7P9"/>
<feature type="compositionally biased region" description="Polar residues" evidence="1">
    <location>
        <begin position="981"/>
        <end position="994"/>
    </location>
</feature>
<feature type="compositionally biased region" description="Acidic residues" evidence="1">
    <location>
        <begin position="310"/>
        <end position="328"/>
    </location>
</feature>
<feature type="compositionally biased region" description="Low complexity" evidence="1">
    <location>
        <begin position="1189"/>
        <end position="1216"/>
    </location>
</feature>
<dbReference type="Gene3D" id="1.20.1270.60">
    <property type="entry name" value="Arfaptin homology (AH) domain/BAR domain"/>
    <property type="match status" value="1"/>
</dbReference>
<dbReference type="GO" id="GO:0036286">
    <property type="term" value="C:eisosome filament"/>
    <property type="evidence" value="ECO:0007669"/>
    <property type="project" value="TreeGrafter"/>
</dbReference>
<reference evidence="2 3" key="1">
    <citation type="journal article" date="2019" name="Nat. Ecol. Evol.">
        <title>Megaphylogeny resolves global patterns of mushroom evolution.</title>
        <authorList>
            <person name="Varga T."/>
            <person name="Krizsan K."/>
            <person name="Foldi C."/>
            <person name="Dima B."/>
            <person name="Sanchez-Garcia M."/>
            <person name="Sanchez-Ramirez S."/>
            <person name="Szollosi G.J."/>
            <person name="Szarkandi J.G."/>
            <person name="Papp V."/>
            <person name="Albert L."/>
            <person name="Andreopoulos W."/>
            <person name="Angelini C."/>
            <person name="Antonin V."/>
            <person name="Barry K.W."/>
            <person name="Bougher N.L."/>
            <person name="Buchanan P."/>
            <person name="Buyck B."/>
            <person name="Bense V."/>
            <person name="Catcheside P."/>
            <person name="Chovatia M."/>
            <person name="Cooper J."/>
            <person name="Damon W."/>
            <person name="Desjardin D."/>
            <person name="Finy P."/>
            <person name="Geml J."/>
            <person name="Haridas S."/>
            <person name="Hughes K."/>
            <person name="Justo A."/>
            <person name="Karasinski D."/>
            <person name="Kautmanova I."/>
            <person name="Kiss B."/>
            <person name="Kocsube S."/>
            <person name="Kotiranta H."/>
            <person name="LaButti K.M."/>
            <person name="Lechner B.E."/>
            <person name="Liimatainen K."/>
            <person name="Lipzen A."/>
            <person name="Lukacs Z."/>
            <person name="Mihaltcheva S."/>
            <person name="Morgado L.N."/>
            <person name="Niskanen T."/>
            <person name="Noordeloos M.E."/>
            <person name="Ohm R.A."/>
            <person name="Ortiz-Santana B."/>
            <person name="Ovrebo C."/>
            <person name="Racz N."/>
            <person name="Riley R."/>
            <person name="Savchenko A."/>
            <person name="Shiryaev A."/>
            <person name="Soop K."/>
            <person name="Spirin V."/>
            <person name="Szebenyi C."/>
            <person name="Tomsovsky M."/>
            <person name="Tulloss R.E."/>
            <person name="Uehling J."/>
            <person name="Grigoriev I.V."/>
            <person name="Vagvolgyi C."/>
            <person name="Papp T."/>
            <person name="Martin F.M."/>
            <person name="Miettinen O."/>
            <person name="Hibbett D.S."/>
            <person name="Nagy L.G."/>
        </authorList>
    </citation>
    <scope>NUCLEOTIDE SEQUENCE [LARGE SCALE GENOMIC DNA]</scope>
    <source>
        <strain evidence="2 3">CBS 309.79</strain>
    </source>
</reference>
<feature type="compositionally biased region" description="Polar residues" evidence="1">
    <location>
        <begin position="396"/>
        <end position="409"/>
    </location>
</feature>
<feature type="compositionally biased region" description="Low complexity" evidence="1">
    <location>
        <begin position="383"/>
        <end position="395"/>
    </location>
</feature>
<dbReference type="EMBL" id="ML178842">
    <property type="protein sequence ID" value="TFK98095.1"/>
    <property type="molecule type" value="Genomic_DNA"/>
</dbReference>
<feature type="compositionally biased region" description="Pro residues" evidence="1">
    <location>
        <begin position="962"/>
        <end position="977"/>
    </location>
</feature>
<dbReference type="GO" id="GO:0006897">
    <property type="term" value="P:endocytosis"/>
    <property type="evidence" value="ECO:0007669"/>
    <property type="project" value="TreeGrafter"/>
</dbReference>
<dbReference type="InterPro" id="IPR028245">
    <property type="entry name" value="PIL1/LSP1"/>
</dbReference>
<feature type="compositionally biased region" description="Polar residues" evidence="1">
    <location>
        <begin position="249"/>
        <end position="262"/>
    </location>
</feature>
<feature type="compositionally biased region" description="Acidic residues" evidence="1">
    <location>
        <begin position="1024"/>
        <end position="1034"/>
    </location>
</feature>
<feature type="region of interest" description="Disordered" evidence="1">
    <location>
        <begin position="846"/>
        <end position="1250"/>
    </location>
</feature>
<feature type="compositionally biased region" description="Basic and acidic residues" evidence="1">
    <location>
        <begin position="779"/>
        <end position="788"/>
    </location>
</feature>
<feature type="compositionally biased region" description="Polar residues" evidence="1">
    <location>
        <begin position="655"/>
        <end position="666"/>
    </location>
</feature>
<feature type="compositionally biased region" description="Low complexity" evidence="1">
    <location>
        <begin position="997"/>
        <end position="1009"/>
    </location>
</feature>
<evidence type="ECO:0000313" key="3">
    <source>
        <dbReference type="Proteomes" id="UP000305067"/>
    </source>
</evidence>
<evidence type="ECO:0000256" key="1">
    <source>
        <dbReference type="SAM" id="MobiDB-lite"/>
    </source>
</evidence>
<feature type="region of interest" description="Disordered" evidence="1">
    <location>
        <begin position="310"/>
        <end position="421"/>
    </location>
</feature>
<dbReference type="PANTHER" id="PTHR31962">
    <property type="entry name" value="SPHINGOLIPID LONG CHAIN BASE-RESPONSIVE PROTEIN PIL1"/>
    <property type="match status" value="1"/>
</dbReference>
<feature type="region of interest" description="Disordered" evidence="1">
    <location>
        <begin position="214"/>
        <end position="284"/>
    </location>
</feature>
<dbReference type="AlphaFoldDB" id="A0A5C3Q7P9"/>
<gene>
    <name evidence="2" type="ORF">BDV98DRAFT_607120</name>
</gene>
<feature type="compositionally biased region" description="Low complexity" evidence="1">
    <location>
        <begin position="667"/>
        <end position="678"/>
    </location>
</feature>
<dbReference type="PANTHER" id="PTHR31962:SF1">
    <property type="entry name" value="SPHINGOLIPID LONG CHAIN BASE-RESPONSIVE PROTEIN PIL1"/>
    <property type="match status" value="1"/>
</dbReference>
<dbReference type="OrthoDB" id="3358861at2759"/>
<feature type="compositionally biased region" description="Basic and acidic residues" evidence="1">
    <location>
        <begin position="329"/>
        <end position="341"/>
    </location>
</feature>